<dbReference type="PANTHER" id="PTHR21382">
    <property type="entry name" value="NADH-UBIQUINONE OXIDOREDUCTASE SUBUNIT"/>
    <property type="match status" value="1"/>
</dbReference>
<dbReference type="Proteomes" id="UP001150925">
    <property type="component" value="Unassembled WGS sequence"/>
</dbReference>
<gene>
    <name evidence="7" type="ORF">IWQ62_006449</name>
</gene>
<comment type="caution">
    <text evidence="7">The sequence shown here is derived from an EMBL/GenBank/DDBJ whole genome shotgun (WGS) entry which is preliminary data.</text>
</comment>
<sequence>MPLFAVLGGIFTATEGLAANFRQEDDYLNSMLAGGVAGFLAGARRRSLPVMIGCAFTMSMAMGAYKYFGSLTDPFAGRTKEELLKERREYLRLE</sequence>
<evidence type="ECO:0000256" key="6">
    <source>
        <dbReference type="ARBA" id="ARBA00023136"/>
    </source>
</evidence>
<evidence type="ECO:0000313" key="7">
    <source>
        <dbReference type="EMBL" id="KAJ1951201.1"/>
    </source>
</evidence>
<dbReference type="GO" id="GO:0045271">
    <property type="term" value="C:respiratory chain complex I"/>
    <property type="evidence" value="ECO:0007669"/>
    <property type="project" value="InterPro"/>
</dbReference>
<dbReference type="AlphaFoldDB" id="A0A9W8AKA9"/>
<evidence type="ECO:0000256" key="5">
    <source>
        <dbReference type="ARBA" id="ARBA00023128"/>
    </source>
</evidence>
<dbReference type="EMBL" id="JANBPY010003541">
    <property type="protein sequence ID" value="KAJ1951201.1"/>
    <property type="molecule type" value="Genomic_DNA"/>
</dbReference>
<keyword evidence="5" id="KW-0496">Mitochondrion</keyword>
<dbReference type="PANTHER" id="PTHR21382:SF1">
    <property type="entry name" value="NADH DEHYDROGENASE [UBIQUINONE] 1 ALPHA SUBCOMPLEX SUBUNIT 11"/>
    <property type="match status" value="1"/>
</dbReference>
<protein>
    <recommendedName>
        <fullName evidence="9">NADH-ubiquinone oxidoreductase subunit B14.7</fullName>
    </recommendedName>
</protein>
<evidence type="ECO:0000256" key="3">
    <source>
        <dbReference type="ARBA" id="ARBA00022792"/>
    </source>
</evidence>
<keyword evidence="3" id="KW-0999">Mitochondrion inner membrane</keyword>
<reference evidence="7" key="1">
    <citation type="submission" date="2022-07" db="EMBL/GenBank/DDBJ databases">
        <title>Phylogenomic reconstructions and comparative analyses of Kickxellomycotina fungi.</title>
        <authorList>
            <person name="Reynolds N.K."/>
            <person name="Stajich J.E."/>
            <person name="Barry K."/>
            <person name="Grigoriev I.V."/>
            <person name="Crous P."/>
            <person name="Smith M.E."/>
        </authorList>
    </citation>
    <scope>NUCLEOTIDE SEQUENCE</scope>
    <source>
        <strain evidence="7">RSA 1196</strain>
    </source>
</reference>
<evidence type="ECO:0000256" key="2">
    <source>
        <dbReference type="ARBA" id="ARBA00022692"/>
    </source>
</evidence>
<evidence type="ECO:0008006" key="9">
    <source>
        <dbReference type="Google" id="ProtNLM"/>
    </source>
</evidence>
<dbReference type="OrthoDB" id="1913277at2759"/>
<proteinExistence type="predicted"/>
<name>A0A9W8AKA9_9FUNG</name>
<accession>A0A9W8AKA9</accession>
<evidence type="ECO:0000256" key="1">
    <source>
        <dbReference type="ARBA" id="ARBA00004448"/>
    </source>
</evidence>
<dbReference type="InterPro" id="IPR039205">
    <property type="entry name" value="NDUFA11"/>
</dbReference>
<keyword evidence="6" id="KW-0472">Membrane</keyword>
<keyword evidence="4" id="KW-1133">Transmembrane helix</keyword>
<keyword evidence="2" id="KW-0812">Transmembrane</keyword>
<comment type="subcellular location">
    <subcellularLocation>
        <location evidence="1">Mitochondrion inner membrane</location>
        <topology evidence="1">Multi-pass membrane protein</topology>
    </subcellularLocation>
</comment>
<evidence type="ECO:0000313" key="8">
    <source>
        <dbReference type="Proteomes" id="UP001150925"/>
    </source>
</evidence>
<organism evidence="7 8">
    <name type="scientific">Dispira parvispora</name>
    <dbReference type="NCBI Taxonomy" id="1520584"/>
    <lineage>
        <taxon>Eukaryota</taxon>
        <taxon>Fungi</taxon>
        <taxon>Fungi incertae sedis</taxon>
        <taxon>Zoopagomycota</taxon>
        <taxon>Kickxellomycotina</taxon>
        <taxon>Dimargaritomycetes</taxon>
        <taxon>Dimargaritales</taxon>
        <taxon>Dimargaritaceae</taxon>
        <taxon>Dispira</taxon>
    </lineage>
</organism>
<keyword evidence="8" id="KW-1185">Reference proteome</keyword>
<dbReference type="GO" id="GO:0005743">
    <property type="term" value="C:mitochondrial inner membrane"/>
    <property type="evidence" value="ECO:0007669"/>
    <property type="project" value="UniProtKB-SubCell"/>
</dbReference>
<dbReference type="GO" id="GO:0006120">
    <property type="term" value="P:mitochondrial electron transport, NADH to ubiquinone"/>
    <property type="evidence" value="ECO:0007669"/>
    <property type="project" value="InterPro"/>
</dbReference>
<evidence type="ECO:0000256" key="4">
    <source>
        <dbReference type="ARBA" id="ARBA00022989"/>
    </source>
</evidence>